<gene>
    <name evidence="1" type="ORF">CR513_26955</name>
</gene>
<sequence length="168" mass="20057">MYIKSTQYNIWRIITSGDKLVNKPEKDYTQDDYNILQLNARTRLESTSSKKEKCLKAFQKQLMHHMIHLMLKKKGKKDKYKKKPKEEKDAICFKCEKPCNFKDDLQKLRKRWYLKKKKSLMATWEDLDSIKNLEDDKQANICLMVRGETERSQNQLEKVIQAKQDPPG</sequence>
<keyword evidence="2" id="KW-1185">Reference proteome</keyword>
<proteinExistence type="predicted"/>
<protein>
    <submittedName>
        <fullName evidence="1">Uncharacterized protein</fullName>
    </submittedName>
</protein>
<accession>A0A371GKP4</accession>
<evidence type="ECO:0000313" key="1">
    <source>
        <dbReference type="EMBL" id="RDX91106.1"/>
    </source>
</evidence>
<name>A0A371GKP4_MUCPR</name>
<reference evidence="1" key="1">
    <citation type="submission" date="2018-05" db="EMBL/GenBank/DDBJ databases">
        <title>Draft genome of Mucuna pruriens seed.</title>
        <authorList>
            <person name="Nnadi N.E."/>
            <person name="Vos R."/>
            <person name="Hasami M.H."/>
            <person name="Devisetty U.K."/>
            <person name="Aguiy J.C."/>
        </authorList>
    </citation>
    <scope>NUCLEOTIDE SEQUENCE [LARGE SCALE GENOMIC DNA]</scope>
    <source>
        <strain evidence="1">JCA_2017</strain>
    </source>
</reference>
<dbReference type="AlphaFoldDB" id="A0A371GKP4"/>
<dbReference type="EMBL" id="QJKJ01005203">
    <property type="protein sequence ID" value="RDX91106.1"/>
    <property type="molecule type" value="Genomic_DNA"/>
</dbReference>
<organism evidence="1 2">
    <name type="scientific">Mucuna pruriens</name>
    <name type="common">Velvet bean</name>
    <name type="synonym">Dolichos pruriens</name>
    <dbReference type="NCBI Taxonomy" id="157652"/>
    <lineage>
        <taxon>Eukaryota</taxon>
        <taxon>Viridiplantae</taxon>
        <taxon>Streptophyta</taxon>
        <taxon>Embryophyta</taxon>
        <taxon>Tracheophyta</taxon>
        <taxon>Spermatophyta</taxon>
        <taxon>Magnoliopsida</taxon>
        <taxon>eudicotyledons</taxon>
        <taxon>Gunneridae</taxon>
        <taxon>Pentapetalae</taxon>
        <taxon>rosids</taxon>
        <taxon>fabids</taxon>
        <taxon>Fabales</taxon>
        <taxon>Fabaceae</taxon>
        <taxon>Papilionoideae</taxon>
        <taxon>50 kb inversion clade</taxon>
        <taxon>NPAAA clade</taxon>
        <taxon>indigoferoid/millettioid clade</taxon>
        <taxon>Phaseoleae</taxon>
        <taxon>Mucuna</taxon>
    </lineage>
</organism>
<feature type="non-terminal residue" evidence="1">
    <location>
        <position position="1"/>
    </location>
</feature>
<dbReference type="OrthoDB" id="1000712at2759"/>
<comment type="caution">
    <text evidence="1">The sequence shown here is derived from an EMBL/GenBank/DDBJ whole genome shotgun (WGS) entry which is preliminary data.</text>
</comment>
<evidence type="ECO:0000313" key="2">
    <source>
        <dbReference type="Proteomes" id="UP000257109"/>
    </source>
</evidence>
<dbReference type="Proteomes" id="UP000257109">
    <property type="component" value="Unassembled WGS sequence"/>
</dbReference>